<reference evidence="4 5" key="1">
    <citation type="submission" date="2017-06" db="EMBL/GenBank/DDBJ databases">
        <authorList>
            <consortium name="Pathogen Informatics"/>
        </authorList>
    </citation>
    <scope>NUCLEOTIDE SEQUENCE [LARGE SCALE GENOMIC DNA]</scope>
    <source>
        <strain evidence="4 5">NCTC10570</strain>
    </source>
</reference>
<dbReference type="SUPFAM" id="SSF51445">
    <property type="entry name" value="(Trans)glycosidases"/>
    <property type="match status" value="1"/>
</dbReference>
<dbReference type="Gene3D" id="3.20.20.70">
    <property type="entry name" value="Aldolase class I"/>
    <property type="match status" value="1"/>
</dbReference>
<comment type="similarity">
    <text evidence="1">Belongs to the glycosyl hydrolase 27 family.</text>
</comment>
<evidence type="ECO:0000256" key="1">
    <source>
        <dbReference type="ARBA" id="ARBA00009743"/>
    </source>
</evidence>
<dbReference type="eggNOG" id="COG3345">
    <property type="taxonomic scope" value="Bacteria"/>
</dbReference>
<sequence>MDKCIIDIRQPDYITIGTDKNERETIINNDLVQFDDVRVEFAKTGEHCAIFLTADITPVRWIKLRWNNMTWDKKARFLGDAWERGYSDLQWQGMSARRFMPWYFAATHENNTICYGVKVRPSAMCFWQVDSMGMTLFMDVRCGGNGVKLGGRKLEVAEVLGTKFLNCTSFEALSDFCGDMCTDPILPTYPVYGSNNWYYAYGDSSEEEILSDTDYIVKLTEGIKNRPYMVIDDCWQEHHRLNEYNGGPWTKGNEKFPDMKALAEKLVAKGVRPGIWVRFLQNEAEDIPSEWRLSTNGCLDPSNPQALEYIKRDVKRICDWGYTLIKHDFSTFDLFGRWGFEMNPLVTKDGWHFYDESMTSAEVVKLLYKAILEASKETNTIILGCNAIGHLGAGLMHMNRTGDDTSGLNWERTRSMGINTLAFRLPQHGKFYEVDADCVGIDYGVSWKFNKQWADLLAQSGTSLFVSARPGLLSEAENEELHKIMVIASEQKHHVVPTDWEDTDCPEEWEDKLNNIKRKYNWYEECGVRFKTQAVRYTPYLSIIG</sequence>
<dbReference type="AlphaFoldDB" id="A0A239TGG0"/>
<dbReference type="InterPro" id="IPR002241">
    <property type="entry name" value="Glyco_hydro_27"/>
</dbReference>
<protein>
    <submittedName>
        <fullName evidence="4">Alpha-galactosidase</fullName>
    </submittedName>
</protein>
<keyword evidence="5" id="KW-1185">Reference proteome</keyword>
<evidence type="ECO:0000256" key="3">
    <source>
        <dbReference type="ARBA" id="ARBA00023295"/>
    </source>
</evidence>
<dbReference type="InterPro" id="IPR017853">
    <property type="entry name" value="GH"/>
</dbReference>
<evidence type="ECO:0000313" key="5">
    <source>
        <dbReference type="Proteomes" id="UP000215383"/>
    </source>
</evidence>
<dbReference type="GO" id="GO:0004557">
    <property type="term" value="F:alpha-galactosidase activity"/>
    <property type="evidence" value="ECO:0007669"/>
    <property type="project" value="InterPro"/>
</dbReference>
<accession>A0A239TGG0</accession>
<dbReference type="InterPro" id="IPR002252">
    <property type="entry name" value="Glyco_hydro_36"/>
</dbReference>
<keyword evidence="3" id="KW-0326">Glycosidase</keyword>
<dbReference type="GeneID" id="78506678"/>
<dbReference type="Proteomes" id="UP000215383">
    <property type="component" value="Chromosome 1"/>
</dbReference>
<name>A0A239TGG0_9FIRM</name>
<dbReference type="PANTHER" id="PTHR11452">
    <property type="entry name" value="ALPHA-GALACTOSIDASE/ALPHA-N-ACETYLGALACTOSAMINIDASE"/>
    <property type="match status" value="1"/>
</dbReference>
<proteinExistence type="inferred from homology"/>
<dbReference type="RefSeq" id="WP_027889691.1">
    <property type="nucleotide sequence ID" value="NZ_CASFMS010000008.1"/>
</dbReference>
<evidence type="ECO:0000313" key="4">
    <source>
        <dbReference type="EMBL" id="SNU96820.1"/>
    </source>
</evidence>
<evidence type="ECO:0000256" key="2">
    <source>
        <dbReference type="ARBA" id="ARBA00022801"/>
    </source>
</evidence>
<dbReference type="GO" id="GO:0016052">
    <property type="term" value="P:carbohydrate catabolic process"/>
    <property type="evidence" value="ECO:0007669"/>
    <property type="project" value="InterPro"/>
</dbReference>
<organism evidence="4 5">
    <name type="scientific">Megamonas hypermegale</name>
    <dbReference type="NCBI Taxonomy" id="158847"/>
    <lineage>
        <taxon>Bacteria</taxon>
        <taxon>Bacillati</taxon>
        <taxon>Bacillota</taxon>
        <taxon>Negativicutes</taxon>
        <taxon>Selenomonadales</taxon>
        <taxon>Selenomonadaceae</taxon>
        <taxon>Megamonas</taxon>
    </lineage>
</organism>
<gene>
    <name evidence="4" type="ORF">SAMEA4364220_00650</name>
</gene>
<dbReference type="InterPro" id="IPR013785">
    <property type="entry name" value="Aldolase_TIM"/>
</dbReference>
<dbReference type="CDD" id="cd14791">
    <property type="entry name" value="GH36"/>
    <property type="match status" value="1"/>
</dbReference>
<dbReference type="PANTHER" id="PTHR11452:SF33">
    <property type="entry name" value="ALPHA-GALACTOSIDASE 2"/>
    <property type="match status" value="1"/>
</dbReference>
<keyword evidence="2" id="KW-0378">Hydrolase</keyword>
<dbReference type="EMBL" id="LT906446">
    <property type="protein sequence ID" value="SNU96820.1"/>
    <property type="molecule type" value="Genomic_DNA"/>
</dbReference>